<dbReference type="EMBL" id="BSUZ01000001">
    <property type="protein sequence ID" value="GMA85144.1"/>
    <property type="molecule type" value="Genomic_DNA"/>
</dbReference>
<protein>
    <recommendedName>
        <fullName evidence="5">Putative pre-16S rRNA nuclease</fullName>
        <ecNumber evidence="5">3.1.-.-</ecNumber>
    </recommendedName>
</protein>
<evidence type="ECO:0000256" key="5">
    <source>
        <dbReference type="HAMAP-Rule" id="MF_00651"/>
    </source>
</evidence>
<dbReference type="EC" id="3.1.-.-" evidence="5"/>
<feature type="domain" description="YqgF/RNase H-like" evidence="7">
    <location>
        <begin position="4"/>
        <end position="105"/>
    </location>
</feature>
<gene>
    <name evidence="8" type="ORF">GCM10025868_03940</name>
</gene>
<proteinExistence type="inferred from homology"/>
<comment type="caution">
    <text evidence="8">The sequence shown here is derived from an EMBL/GenBank/DDBJ whole genome shotgun (WGS) entry which is preliminary data.</text>
</comment>
<organism evidence="8 9">
    <name type="scientific">Angustibacter aerolatus</name>
    <dbReference type="NCBI Taxonomy" id="1162965"/>
    <lineage>
        <taxon>Bacteria</taxon>
        <taxon>Bacillati</taxon>
        <taxon>Actinomycetota</taxon>
        <taxon>Actinomycetes</taxon>
        <taxon>Kineosporiales</taxon>
        <taxon>Kineosporiaceae</taxon>
    </lineage>
</organism>
<sequence>MRHGVRLGVDVGSVRVGLAASDPSGLLATPVETLARDTVGEADLRRIADEVRERAAIEVLVGLPRSLNGREGPAAATARAYAERLAGLLDVPVRMVDERLSTVSAHAALRSSGVKGRRQRAVVDQAAAVVLLQQGLDQERSTGRPPGTPAAVQGADRPATQQVGSRRAEHDPAPAAPDTRPASGGSDRDG</sequence>
<comment type="similarity">
    <text evidence="5">Belongs to the YqgF HJR family.</text>
</comment>
<dbReference type="InterPro" id="IPR005227">
    <property type="entry name" value="YqgF"/>
</dbReference>
<evidence type="ECO:0000256" key="2">
    <source>
        <dbReference type="ARBA" id="ARBA00022517"/>
    </source>
</evidence>
<dbReference type="InterPro" id="IPR006641">
    <property type="entry name" value="YqgF/RNaseH-like_dom"/>
</dbReference>
<keyword evidence="4 5" id="KW-0378">Hydrolase</keyword>
<dbReference type="Pfam" id="PF03652">
    <property type="entry name" value="RuvX"/>
    <property type="match status" value="1"/>
</dbReference>
<accession>A0ABQ6JD75</accession>
<dbReference type="InterPro" id="IPR012337">
    <property type="entry name" value="RNaseH-like_sf"/>
</dbReference>
<evidence type="ECO:0000256" key="3">
    <source>
        <dbReference type="ARBA" id="ARBA00022722"/>
    </source>
</evidence>
<dbReference type="Gene3D" id="3.30.420.140">
    <property type="entry name" value="YqgF/RNase H-like domain"/>
    <property type="match status" value="1"/>
</dbReference>
<reference evidence="9" key="1">
    <citation type="journal article" date="2019" name="Int. J. Syst. Evol. Microbiol.">
        <title>The Global Catalogue of Microorganisms (GCM) 10K type strain sequencing project: providing services to taxonomists for standard genome sequencing and annotation.</title>
        <authorList>
            <consortium name="The Broad Institute Genomics Platform"/>
            <consortium name="The Broad Institute Genome Sequencing Center for Infectious Disease"/>
            <person name="Wu L."/>
            <person name="Ma J."/>
        </authorList>
    </citation>
    <scope>NUCLEOTIDE SEQUENCE [LARGE SCALE GENOMIC DNA]</scope>
    <source>
        <strain evidence="9">NBRC 108730</strain>
    </source>
</reference>
<evidence type="ECO:0000256" key="1">
    <source>
        <dbReference type="ARBA" id="ARBA00022490"/>
    </source>
</evidence>
<evidence type="ECO:0000313" key="8">
    <source>
        <dbReference type="EMBL" id="GMA85144.1"/>
    </source>
</evidence>
<dbReference type="InterPro" id="IPR037027">
    <property type="entry name" value="YqgF/RNaseH-like_dom_sf"/>
</dbReference>
<evidence type="ECO:0000256" key="6">
    <source>
        <dbReference type="SAM" id="MobiDB-lite"/>
    </source>
</evidence>
<name>A0ABQ6JD75_9ACTN</name>
<dbReference type="HAMAP" id="MF_00651">
    <property type="entry name" value="Nuclease_YqgF"/>
    <property type="match status" value="1"/>
</dbReference>
<feature type="region of interest" description="Disordered" evidence="6">
    <location>
        <begin position="136"/>
        <end position="190"/>
    </location>
</feature>
<dbReference type="CDD" id="cd16964">
    <property type="entry name" value="YqgF"/>
    <property type="match status" value="1"/>
</dbReference>
<keyword evidence="3 5" id="KW-0540">Nuclease</keyword>
<dbReference type="SMART" id="SM00732">
    <property type="entry name" value="YqgFc"/>
    <property type="match status" value="1"/>
</dbReference>
<dbReference type="PANTHER" id="PTHR33317:SF4">
    <property type="entry name" value="POLYNUCLEOTIDYL TRANSFERASE, RIBONUCLEASE H-LIKE SUPERFAMILY PROTEIN"/>
    <property type="match status" value="1"/>
</dbReference>
<evidence type="ECO:0000313" key="9">
    <source>
        <dbReference type="Proteomes" id="UP001157017"/>
    </source>
</evidence>
<evidence type="ECO:0000256" key="4">
    <source>
        <dbReference type="ARBA" id="ARBA00022801"/>
    </source>
</evidence>
<comment type="function">
    <text evidence="5">Could be a nuclease involved in processing of the 5'-end of pre-16S rRNA.</text>
</comment>
<keyword evidence="2 5" id="KW-0690">Ribosome biogenesis</keyword>
<keyword evidence="1 5" id="KW-0963">Cytoplasm</keyword>
<dbReference type="PANTHER" id="PTHR33317">
    <property type="entry name" value="POLYNUCLEOTIDYL TRANSFERASE, RIBONUCLEASE H-LIKE SUPERFAMILY PROTEIN"/>
    <property type="match status" value="1"/>
</dbReference>
<evidence type="ECO:0000259" key="7">
    <source>
        <dbReference type="SMART" id="SM00732"/>
    </source>
</evidence>
<dbReference type="NCBIfam" id="TIGR00250">
    <property type="entry name" value="RNAse_H_YqgF"/>
    <property type="match status" value="1"/>
</dbReference>
<keyword evidence="9" id="KW-1185">Reference proteome</keyword>
<dbReference type="Proteomes" id="UP001157017">
    <property type="component" value="Unassembled WGS sequence"/>
</dbReference>
<comment type="subcellular location">
    <subcellularLocation>
        <location evidence="5">Cytoplasm</location>
    </subcellularLocation>
</comment>
<dbReference type="SUPFAM" id="SSF53098">
    <property type="entry name" value="Ribonuclease H-like"/>
    <property type="match status" value="1"/>
</dbReference>